<accession>A0A5J6MXY3</accession>
<keyword evidence="3" id="KW-1185">Reference proteome</keyword>
<dbReference type="EMBL" id="CP042582">
    <property type="protein sequence ID" value="QEX22602.1"/>
    <property type="molecule type" value="Genomic_DNA"/>
</dbReference>
<dbReference type="PANTHER" id="PTHR18964:SF149">
    <property type="entry name" value="BIFUNCTIONAL UDP-N-ACETYLGLUCOSAMINE 2-EPIMERASE_N-ACETYLMANNOSAMINE KINASE"/>
    <property type="match status" value="1"/>
</dbReference>
<organism evidence="2 3">
    <name type="scientific">Hypericibacter adhaerens</name>
    <dbReference type="NCBI Taxonomy" id="2602016"/>
    <lineage>
        <taxon>Bacteria</taxon>
        <taxon>Pseudomonadati</taxon>
        <taxon>Pseudomonadota</taxon>
        <taxon>Alphaproteobacteria</taxon>
        <taxon>Rhodospirillales</taxon>
        <taxon>Dongiaceae</taxon>
        <taxon>Hypericibacter</taxon>
    </lineage>
</organism>
<dbReference type="SUPFAM" id="SSF53067">
    <property type="entry name" value="Actin-like ATPase domain"/>
    <property type="match status" value="1"/>
</dbReference>
<dbReference type="RefSeq" id="WP_191909433.1">
    <property type="nucleotide sequence ID" value="NZ_CP042582.1"/>
</dbReference>
<dbReference type="AlphaFoldDB" id="A0A5J6MXY3"/>
<dbReference type="Gene3D" id="3.30.420.40">
    <property type="match status" value="2"/>
</dbReference>
<dbReference type="KEGG" id="hadh:FRZ61_25340"/>
<dbReference type="InterPro" id="IPR043129">
    <property type="entry name" value="ATPase_NBD"/>
</dbReference>
<dbReference type="Proteomes" id="UP000325797">
    <property type="component" value="Chromosome"/>
</dbReference>
<evidence type="ECO:0000256" key="1">
    <source>
        <dbReference type="ARBA" id="ARBA00006479"/>
    </source>
</evidence>
<comment type="similarity">
    <text evidence="1">Belongs to the ROK (NagC/XylR) family.</text>
</comment>
<evidence type="ECO:0000313" key="3">
    <source>
        <dbReference type="Proteomes" id="UP000325797"/>
    </source>
</evidence>
<dbReference type="Pfam" id="PF00480">
    <property type="entry name" value="ROK"/>
    <property type="match status" value="1"/>
</dbReference>
<sequence>MTSEPTTVIGIDIGGTKTAIGAVRLPDGEVLEKVLLPTPTGEASGESFLADLARQVAAFIDHREDKPLALGVSICELVDLGGQVRSGHRVRWEELDPAARFAEILPTVIESDVRAAALAEARLGAGRRLRQFFYLNLGTGISSCLVLGGAPHAGHRGHALALASSPISVRAPGGELVTQILEDVAGGEGLARLAAKIGLPGRSAKELLALADEGDGPAQSLVLDAARAIGVSLGLAVNILDPEAVIVGGGLARAEGLFWQAIQRETRAHVWSAETRSLPILKGSLGGDAALLGAALRAYAMSSPKLR</sequence>
<reference evidence="2 3" key="1">
    <citation type="submission" date="2019-08" db="EMBL/GenBank/DDBJ databases">
        <title>Hyperibacter terrae gen. nov., sp. nov. and Hyperibacter viscosus sp. nov., two new members in the family Rhodospirillaceae isolated from the rhizosphere of Hypericum perforatum.</title>
        <authorList>
            <person name="Noviana Z."/>
        </authorList>
    </citation>
    <scope>NUCLEOTIDE SEQUENCE [LARGE SCALE GENOMIC DNA]</scope>
    <source>
        <strain evidence="2 3">R5959</strain>
    </source>
</reference>
<dbReference type="InterPro" id="IPR000600">
    <property type="entry name" value="ROK"/>
</dbReference>
<name>A0A5J6MXY3_9PROT</name>
<gene>
    <name evidence="2" type="ORF">FRZ61_25340</name>
</gene>
<proteinExistence type="inferred from homology"/>
<evidence type="ECO:0000313" key="2">
    <source>
        <dbReference type="EMBL" id="QEX22602.1"/>
    </source>
</evidence>
<dbReference type="PANTHER" id="PTHR18964">
    <property type="entry name" value="ROK (REPRESSOR, ORF, KINASE) FAMILY"/>
    <property type="match status" value="1"/>
</dbReference>
<protein>
    <submittedName>
        <fullName evidence="2">Transcriptional regulator</fullName>
    </submittedName>
</protein>